<sequence length="80" mass="9325">MPKNITLAIDEDLLDKVRVLAAVRRTSVNAMVREFLERTVAAETRRDEITQELLRLSRESVADMGEWRPSREDPVMRRQS</sequence>
<protein>
    <submittedName>
        <fullName evidence="2">Ribbon-helix-helix protein, CopG family</fullName>
    </submittedName>
</protein>
<gene>
    <name evidence="2" type="ORF">DYI37_12850</name>
</gene>
<name>A0A371X1D7_9HYPH</name>
<dbReference type="OrthoDB" id="7365000at2"/>
<comment type="caution">
    <text evidence="2">The sequence shown here is derived from an EMBL/GenBank/DDBJ whole genome shotgun (WGS) entry which is preliminary data.</text>
</comment>
<dbReference type="GO" id="GO:0006355">
    <property type="term" value="P:regulation of DNA-templated transcription"/>
    <property type="evidence" value="ECO:0007669"/>
    <property type="project" value="InterPro"/>
</dbReference>
<dbReference type="Pfam" id="PF01402">
    <property type="entry name" value="RHH_1"/>
    <property type="match status" value="1"/>
</dbReference>
<evidence type="ECO:0000313" key="2">
    <source>
        <dbReference type="EMBL" id="RFC62844.1"/>
    </source>
</evidence>
<accession>A0A371X1D7</accession>
<dbReference type="AlphaFoldDB" id="A0A371X1D7"/>
<feature type="domain" description="Ribbon-helix-helix protein CopG" evidence="1">
    <location>
        <begin position="3"/>
        <end position="39"/>
    </location>
</feature>
<reference evidence="2 3" key="1">
    <citation type="submission" date="2018-08" db="EMBL/GenBank/DDBJ databases">
        <title>Fulvimarina sp. 85, whole genome shotgun sequence.</title>
        <authorList>
            <person name="Tuo L."/>
        </authorList>
    </citation>
    <scope>NUCLEOTIDE SEQUENCE [LARGE SCALE GENOMIC DNA]</scope>
    <source>
        <strain evidence="2 3">85</strain>
    </source>
</reference>
<dbReference type="SUPFAM" id="SSF47598">
    <property type="entry name" value="Ribbon-helix-helix"/>
    <property type="match status" value="1"/>
</dbReference>
<evidence type="ECO:0000259" key="1">
    <source>
        <dbReference type="Pfam" id="PF01402"/>
    </source>
</evidence>
<dbReference type="InterPro" id="IPR010985">
    <property type="entry name" value="Ribbon_hlx_hlx"/>
</dbReference>
<keyword evidence="3" id="KW-1185">Reference proteome</keyword>
<organism evidence="2 3">
    <name type="scientific">Fulvimarina endophytica</name>
    <dbReference type="NCBI Taxonomy" id="2293836"/>
    <lineage>
        <taxon>Bacteria</taxon>
        <taxon>Pseudomonadati</taxon>
        <taxon>Pseudomonadota</taxon>
        <taxon>Alphaproteobacteria</taxon>
        <taxon>Hyphomicrobiales</taxon>
        <taxon>Aurantimonadaceae</taxon>
        <taxon>Fulvimarina</taxon>
    </lineage>
</organism>
<dbReference type="RefSeq" id="WP_116683660.1">
    <property type="nucleotide sequence ID" value="NZ_QURL01000005.1"/>
</dbReference>
<dbReference type="Proteomes" id="UP000264310">
    <property type="component" value="Unassembled WGS sequence"/>
</dbReference>
<dbReference type="EMBL" id="QURL01000005">
    <property type="protein sequence ID" value="RFC62844.1"/>
    <property type="molecule type" value="Genomic_DNA"/>
</dbReference>
<dbReference type="InterPro" id="IPR002145">
    <property type="entry name" value="CopG"/>
</dbReference>
<proteinExistence type="predicted"/>
<evidence type="ECO:0000313" key="3">
    <source>
        <dbReference type="Proteomes" id="UP000264310"/>
    </source>
</evidence>